<protein>
    <recommendedName>
        <fullName evidence="2">Bacteriophage protein (Gene 65)</fullName>
    </recommendedName>
</protein>
<organism evidence="1">
    <name type="scientific">Salmonella enterica</name>
    <name type="common">Salmonella choleraesuis</name>
    <dbReference type="NCBI Taxonomy" id="28901"/>
    <lineage>
        <taxon>Bacteria</taxon>
        <taxon>Pseudomonadati</taxon>
        <taxon>Pseudomonadota</taxon>
        <taxon>Gammaproteobacteria</taxon>
        <taxon>Enterobacterales</taxon>
        <taxon>Enterobacteriaceae</taxon>
        <taxon>Salmonella</taxon>
    </lineage>
</organism>
<sequence>MPSMIAIILLIILHIWLCRQSGDYFWSGFRLNISLLMFEVKHLARGKGLR</sequence>
<gene>
    <name evidence="1" type="ORF">G9B36_001498</name>
</gene>
<evidence type="ECO:0000313" key="1">
    <source>
        <dbReference type="EMBL" id="HAF1579347.1"/>
    </source>
</evidence>
<reference evidence="1" key="1">
    <citation type="journal article" date="2018" name="Genome Biol.">
        <title>SKESA: strategic k-mer extension for scrupulous assemblies.</title>
        <authorList>
            <person name="Souvorov A."/>
            <person name="Agarwala R."/>
            <person name="Lipman D.J."/>
        </authorList>
    </citation>
    <scope>NUCLEOTIDE SEQUENCE</scope>
    <source>
        <strain evidence="1">MA.08ba 7043</strain>
    </source>
</reference>
<dbReference type="EMBL" id="DAAUKA010000002">
    <property type="protein sequence ID" value="HAF1579347.1"/>
    <property type="molecule type" value="Genomic_DNA"/>
</dbReference>
<name>A0A742QZY0_SALER</name>
<evidence type="ECO:0008006" key="2">
    <source>
        <dbReference type="Google" id="ProtNLM"/>
    </source>
</evidence>
<proteinExistence type="predicted"/>
<accession>A0A742QZY0</accession>
<comment type="caution">
    <text evidence="1">The sequence shown here is derived from an EMBL/GenBank/DDBJ whole genome shotgun (WGS) entry which is preliminary data.</text>
</comment>
<reference evidence="1" key="2">
    <citation type="submission" date="2020-02" db="EMBL/GenBank/DDBJ databases">
        <authorList>
            <consortium name="NCBI Pathogen Detection Project"/>
        </authorList>
    </citation>
    <scope>NUCLEOTIDE SEQUENCE</scope>
    <source>
        <strain evidence="1">MA.08ba 7043</strain>
    </source>
</reference>
<dbReference type="AlphaFoldDB" id="A0A742QZY0"/>